<dbReference type="Proteomes" id="UP000276634">
    <property type="component" value="Unassembled WGS sequence"/>
</dbReference>
<protein>
    <submittedName>
        <fullName evidence="3">Tetratricopeptide repeat protein</fullName>
    </submittedName>
</protein>
<keyword evidence="1" id="KW-0802">TPR repeat</keyword>
<keyword evidence="4" id="KW-1185">Reference proteome</keyword>
<dbReference type="InterPro" id="IPR019734">
    <property type="entry name" value="TPR_rpt"/>
</dbReference>
<dbReference type="SUPFAM" id="SSF48452">
    <property type="entry name" value="TPR-like"/>
    <property type="match status" value="1"/>
</dbReference>
<evidence type="ECO:0000313" key="3">
    <source>
        <dbReference type="EMBL" id="ROR34876.1"/>
    </source>
</evidence>
<dbReference type="InterPro" id="IPR011990">
    <property type="entry name" value="TPR-like_helical_dom_sf"/>
</dbReference>
<proteinExistence type="predicted"/>
<organism evidence="3 4">
    <name type="scientific">Inmirania thermothiophila</name>
    <dbReference type="NCBI Taxonomy" id="1750597"/>
    <lineage>
        <taxon>Bacteria</taxon>
        <taxon>Pseudomonadati</taxon>
        <taxon>Pseudomonadota</taxon>
        <taxon>Gammaproteobacteria</taxon>
        <taxon>Chromatiales</taxon>
        <taxon>Ectothiorhodospiraceae</taxon>
        <taxon>Inmirania</taxon>
    </lineage>
</organism>
<keyword evidence="2" id="KW-0732">Signal</keyword>
<gene>
    <name evidence="3" type="ORF">EDC57_0785</name>
</gene>
<dbReference type="RefSeq" id="WP_123400411.1">
    <property type="nucleotide sequence ID" value="NZ_RJVI01000001.1"/>
</dbReference>
<feature type="chain" id="PRO_5018258513" evidence="2">
    <location>
        <begin position="21"/>
        <end position="139"/>
    </location>
</feature>
<evidence type="ECO:0000256" key="2">
    <source>
        <dbReference type="SAM" id="SignalP"/>
    </source>
</evidence>
<reference evidence="3 4" key="1">
    <citation type="submission" date="2018-11" db="EMBL/GenBank/DDBJ databases">
        <title>Genomic Encyclopedia of Type Strains, Phase IV (KMG-IV): sequencing the most valuable type-strain genomes for metagenomic binning, comparative biology and taxonomic classification.</title>
        <authorList>
            <person name="Goeker M."/>
        </authorList>
    </citation>
    <scope>NUCLEOTIDE SEQUENCE [LARGE SCALE GENOMIC DNA]</scope>
    <source>
        <strain evidence="3 4">DSM 100275</strain>
    </source>
</reference>
<dbReference type="OrthoDB" id="9807628at2"/>
<accession>A0A3N1Y7R4</accession>
<feature type="signal peptide" evidence="2">
    <location>
        <begin position="1"/>
        <end position="20"/>
    </location>
</feature>
<evidence type="ECO:0000313" key="4">
    <source>
        <dbReference type="Proteomes" id="UP000276634"/>
    </source>
</evidence>
<sequence>MAWRAWAAALLLAAAHAAAAEESSAEMYTRLGAEVEARGDYLRAVEYYRKALLFDIGYGPALNRLGHALRRLAEIYAEEAVGVYEHALRRDPANARALREQGELLIWRGELARARANLRRLEGLDPEEAGILRRALERR</sequence>
<evidence type="ECO:0000256" key="1">
    <source>
        <dbReference type="PROSITE-ProRule" id="PRU00339"/>
    </source>
</evidence>
<dbReference type="Pfam" id="PF13181">
    <property type="entry name" value="TPR_8"/>
    <property type="match status" value="1"/>
</dbReference>
<dbReference type="PROSITE" id="PS50005">
    <property type="entry name" value="TPR"/>
    <property type="match status" value="1"/>
</dbReference>
<dbReference type="SMART" id="SM00028">
    <property type="entry name" value="TPR"/>
    <property type="match status" value="3"/>
</dbReference>
<name>A0A3N1Y7R4_9GAMM</name>
<feature type="repeat" description="TPR" evidence="1">
    <location>
        <begin position="25"/>
        <end position="58"/>
    </location>
</feature>
<dbReference type="EMBL" id="RJVI01000001">
    <property type="protein sequence ID" value="ROR34876.1"/>
    <property type="molecule type" value="Genomic_DNA"/>
</dbReference>
<dbReference type="AlphaFoldDB" id="A0A3N1Y7R4"/>
<dbReference type="Gene3D" id="1.25.40.10">
    <property type="entry name" value="Tetratricopeptide repeat domain"/>
    <property type="match status" value="2"/>
</dbReference>
<comment type="caution">
    <text evidence="3">The sequence shown here is derived from an EMBL/GenBank/DDBJ whole genome shotgun (WGS) entry which is preliminary data.</text>
</comment>